<comment type="caution">
    <text evidence="2">The sequence shown here is derived from an EMBL/GenBank/DDBJ whole genome shotgun (WGS) entry which is preliminary data.</text>
</comment>
<dbReference type="InterPro" id="IPR029058">
    <property type="entry name" value="AB_hydrolase_fold"/>
</dbReference>
<gene>
    <name evidence="2" type="ORF">CARN6_2018</name>
</gene>
<dbReference type="EMBL" id="CABQ01000236">
    <property type="protein sequence ID" value="CBI08541.1"/>
    <property type="molecule type" value="Genomic_DNA"/>
</dbReference>
<accession>E6QMS0</accession>
<dbReference type="Gene3D" id="3.40.50.1820">
    <property type="entry name" value="alpha/beta hydrolase"/>
    <property type="match status" value="1"/>
</dbReference>
<evidence type="ECO:0000256" key="1">
    <source>
        <dbReference type="SAM" id="MobiDB-lite"/>
    </source>
</evidence>
<sequence>MTAEQDHDNMMKQLGIEALHPGPSGDEKAPNHANYDESQANPFPNLPDPLKLADGDKVTTSAMWWHERRPQLVTDFEKYVYGRVPAHVPTVHWKVVGVDHERIGFSPVIAKDMIGEVDDAIDPSIHVRIHMTLVTPENAKGPVPVLMMFGPAGFPNPNEPSTEEFAEINAAWKTLLEQQDPALQAVFAAHPAWQPVHGTPFHFPQLNADGGLPNTWQLIGDGWGYAMIDPASIQADNGAGLTSGIIGLVNKGQPRAPEDWGALRAWAWGAGRGARTGLYRDRPGGGRETCGD</sequence>
<feature type="region of interest" description="Disordered" evidence="1">
    <location>
        <begin position="1"/>
        <end position="48"/>
    </location>
</feature>
<feature type="compositionally biased region" description="Basic and acidic residues" evidence="1">
    <location>
        <begin position="1"/>
        <end position="10"/>
    </location>
</feature>
<dbReference type="AlphaFoldDB" id="E6QMS0"/>
<evidence type="ECO:0000313" key="2">
    <source>
        <dbReference type="EMBL" id="CBI08541.1"/>
    </source>
</evidence>
<organism evidence="2">
    <name type="scientific">mine drainage metagenome</name>
    <dbReference type="NCBI Taxonomy" id="410659"/>
    <lineage>
        <taxon>unclassified sequences</taxon>
        <taxon>metagenomes</taxon>
        <taxon>ecological metagenomes</taxon>
    </lineage>
</organism>
<name>E6QMS0_9ZZZZ</name>
<protein>
    <submittedName>
        <fullName evidence="2">Lipolytic enzyme, G-D-S-L family</fullName>
    </submittedName>
</protein>
<proteinExistence type="predicted"/>
<reference evidence="2" key="1">
    <citation type="submission" date="2009-10" db="EMBL/GenBank/DDBJ databases">
        <title>Diversity of trophic interactions inside an arsenic-rich microbial ecosystem.</title>
        <authorList>
            <person name="Bertin P.N."/>
            <person name="Heinrich-Salmeron A."/>
            <person name="Pelletier E."/>
            <person name="Goulhen-Chollet F."/>
            <person name="Arsene-Ploetze F."/>
            <person name="Gallien S."/>
            <person name="Calteau A."/>
            <person name="Vallenet D."/>
            <person name="Casiot C."/>
            <person name="Chane-Woon-Ming B."/>
            <person name="Giloteaux L."/>
            <person name="Barakat M."/>
            <person name="Bonnefoy V."/>
            <person name="Bruneel O."/>
            <person name="Chandler M."/>
            <person name="Cleiss J."/>
            <person name="Duran R."/>
            <person name="Elbaz-Poulichet F."/>
            <person name="Fonknechten N."/>
            <person name="Lauga B."/>
            <person name="Mornico D."/>
            <person name="Ortet P."/>
            <person name="Schaeffer C."/>
            <person name="Siguier P."/>
            <person name="Alexander Thil Smith A."/>
            <person name="Van Dorsselaer A."/>
            <person name="Weissenbach J."/>
            <person name="Medigue C."/>
            <person name="Le Paslier D."/>
        </authorList>
    </citation>
    <scope>NUCLEOTIDE SEQUENCE</scope>
</reference>